<dbReference type="InterPro" id="IPR013783">
    <property type="entry name" value="Ig-like_fold"/>
</dbReference>
<dbReference type="Gene3D" id="2.60.40.10">
    <property type="entry name" value="Immunoglobulins"/>
    <property type="match status" value="3"/>
</dbReference>
<sequence>MLKINNLSKIALLFAILFIGCKEFIEPSIDRKNVVLLAPSNGAESSIYNQTFWWEEVEDALKYRLQLVTPSFDKTTRLLLDTVIRTNKFKFPLDPGQYEWRVRAENGSSKTAYVSASFTIHLSSIKQQQVQLLAPANHAVTTEASAIFKWSSLYGANKYRLQIDTNNFADESQLFLDKTISNLEFTVVFNRQKVYQWRVQGKNDTAESKWSELRDVKFDKSPPAKVELISPANNVVVSKPVNLKWAALATAKKYMLYVYQTNGKDPYDKTFPVTLTATSYSFVDGLVGEKLFWAVRAVDEAGNPGPYSELRSFIIQ</sequence>
<name>A0A1H0ANN4_9SPHI</name>
<dbReference type="PROSITE" id="PS51257">
    <property type="entry name" value="PROKAR_LIPOPROTEIN"/>
    <property type="match status" value="1"/>
</dbReference>
<gene>
    <name evidence="1" type="ORF">SAMN05421820_107156</name>
</gene>
<evidence type="ECO:0000313" key="1">
    <source>
        <dbReference type="EMBL" id="SDN35168.1"/>
    </source>
</evidence>
<dbReference type="InterPro" id="IPR036116">
    <property type="entry name" value="FN3_sf"/>
</dbReference>
<organism evidence="1 2">
    <name type="scientific">Pedobacter steynii</name>
    <dbReference type="NCBI Taxonomy" id="430522"/>
    <lineage>
        <taxon>Bacteria</taxon>
        <taxon>Pseudomonadati</taxon>
        <taxon>Bacteroidota</taxon>
        <taxon>Sphingobacteriia</taxon>
        <taxon>Sphingobacteriales</taxon>
        <taxon>Sphingobacteriaceae</taxon>
        <taxon>Pedobacter</taxon>
    </lineage>
</organism>
<keyword evidence="2" id="KW-1185">Reference proteome</keyword>
<dbReference type="EMBL" id="FNGY01000007">
    <property type="protein sequence ID" value="SDN35168.1"/>
    <property type="molecule type" value="Genomic_DNA"/>
</dbReference>
<reference evidence="2" key="1">
    <citation type="submission" date="2016-10" db="EMBL/GenBank/DDBJ databases">
        <authorList>
            <person name="Varghese N."/>
            <person name="Submissions S."/>
        </authorList>
    </citation>
    <scope>NUCLEOTIDE SEQUENCE [LARGE SCALE GENOMIC DNA]</scope>
    <source>
        <strain evidence="2">DSM 19110</strain>
    </source>
</reference>
<protein>
    <recommendedName>
        <fullName evidence="3">Fibronectin type-III domain-containing protein</fullName>
    </recommendedName>
</protein>
<evidence type="ECO:0008006" key="3">
    <source>
        <dbReference type="Google" id="ProtNLM"/>
    </source>
</evidence>
<dbReference type="SUPFAM" id="SSF49265">
    <property type="entry name" value="Fibronectin type III"/>
    <property type="match status" value="1"/>
</dbReference>
<dbReference type="RefSeq" id="WP_074610314.1">
    <property type="nucleotide sequence ID" value="NZ_FNGY01000007.1"/>
</dbReference>
<proteinExistence type="predicted"/>
<dbReference type="OrthoDB" id="1121506at2"/>
<accession>A0A1H0ANN4</accession>
<dbReference type="Proteomes" id="UP000183200">
    <property type="component" value="Unassembled WGS sequence"/>
</dbReference>
<dbReference type="AlphaFoldDB" id="A0A1H0ANN4"/>
<evidence type="ECO:0000313" key="2">
    <source>
        <dbReference type="Proteomes" id="UP000183200"/>
    </source>
</evidence>